<organism evidence="1 2">
    <name type="scientific">Streptomyces finlayi</name>
    <dbReference type="NCBI Taxonomy" id="67296"/>
    <lineage>
        <taxon>Bacteria</taxon>
        <taxon>Bacillati</taxon>
        <taxon>Actinomycetota</taxon>
        <taxon>Actinomycetes</taxon>
        <taxon>Kitasatosporales</taxon>
        <taxon>Streptomycetaceae</taxon>
        <taxon>Streptomyces</taxon>
    </lineage>
</organism>
<evidence type="ECO:0000313" key="1">
    <source>
        <dbReference type="EMBL" id="QNE77288.1"/>
    </source>
</evidence>
<gene>
    <name evidence="1" type="ORF">F0344_24190</name>
</gene>
<sequence length="112" mass="12896">MPTTDATATQTVLPVFRPSLRAGSRPTLTDQFLAFDCEHPYVYRALERLTAERIAAGATRIGLKGLFEELRWRLPQGVRGLNNNYTAFYARKLIEDHPHWAPAFELRRRRTP</sequence>
<evidence type="ECO:0000313" key="2">
    <source>
        <dbReference type="Proteomes" id="UP000515307"/>
    </source>
</evidence>
<dbReference type="RefSeq" id="WP_097242940.1">
    <property type="nucleotide sequence ID" value="NZ_CP045702.1"/>
</dbReference>
<name>A0A7G7BPM3_9ACTN</name>
<keyword evidence="2" id="KW-1185">Reference proteome</keyword>
<dbReference type="EMBL" id="CP045702">
    <property type="protein sequence ID" value="QNE77288.1"/>
    <property type="molecule type" value="Genomic_DNA"/>
</dbReference>
<dbReference type="AlphaFoldDB" id="A0A7G7BPM3"/>
<accession>A0A7G7BPM3</accession>
<dbReference type="KEGG" id="sfiy:F0344_24190"/>
<protein>
    <submittedName>
        <fullName evidence="1">Uncharacterized protein</fullName>
    </submittedName>
</protein>
<proteinExistence type="predicted"/>
<reference evidence="2" key="1">
    <citation type="submission" date="2019-10" db="EMBL/GenBank/DDBJ databases">
        <title>Antimicrobial potential of Antarctic Bacteria.</title>
        <authorList>
            <person name="Benaud N."/>
            <person name="Edwards R.J."/>
            <person name="Ferrari B.C."/>
        </authorList>
    </citation>
    <scope>NUCLEOTIDE SEQUENCE [LARGE SCALE GENOMIC DNA]</scope>
    <source>
        <strain evidence="2">NBSH44</strain>
    </source>
</reference>
<dbReference type="Proteomes" id="UP000515307">
    <property type="component" value="Chromosome"/>
</dbReference>